<dbReference type="SUPFAM" id="SSF56024">
    <property type="entry name" value="Phospholipase D/nuclease"/>
    <property type="match status" value="2"/>
</dbReference>
<feature type="domain" description="PLD phosphodiesterase" evidence="7">
    <location>
        <begin position="296"/>
        <end position="323"/>
    </location>
</feature>
<gene>
    <name evidence="8" type="ORF">F0L46_12425</name>
</gene>
<evidence type="ECO:0000256" key="1">
    <source>
        <dbReference type="ARBA" id="ARBA00003145"/>
    </source>
</evidence>
<dbReference type="AlphaFoldDB" id="A0A5B2VDT2"/>
<keyword evidence="6" id="KW-1133">Transmembrane helix</keyword>
<dbReference type="InterPro" id="IPR025202">
    <property type="entry name" value="PLD-like_dom"/>
</dbReference>
<reference evidence="8 9" key="2">
    <citation type="submission" date="2019-09" db="EMBL/GenBank/DDBJ databases">
        <authorList>
            <person name="Jin C."/>
        </authorList>
    </citation>
    <scope>NUCLEOTIDE SEQUENCE [LARGE SCALE GENOMIC DNA]</scope>
    <source>
        <strain evidence="8 9">BN140002</strain>
    </source>
</reference>
<dbReference type="Gene3D" id="3.30.870.10">
    <property type="entry name" value="Endonuclease Chain A"/>
    <property type="match status" value="2"/>
</dbReference>
<dbReference type="InterPro" id="IPR001736">
    <property type="entry name" value="PLipase_D/transphosphatidylase"/>
</dbReference>
<evidence type="ECO:0000259" key="7">
    <source>
        <dbReference type="PROSITE" id="PS50035"/>
    </source>
</evidence>
<comment type="function">
    <text evidence="1">Could be a virulence factor.</text>
</comment>
<keyword evidence="6" id="KW-0812">Transmembrane</keyword>
<keyword evidence="6" id="KW-0472">Membrane</keyword>
<dbReference type="PANTHER" id="PTHR21248:SF22">
    <property type="entry name" value="PHOSPHOLIPASE D"/>
    <property type="match status" value="1"/>
</dbReference>
<dbReference type="SMART" id="SM00155">
    <property type="entry name" value="PLDc"/>
    <property type="match status" value="2"/>
</dbReference>
<feature type="transmembrane region" description="Helical" evidence="6">
    <location>
        <begin position="384"/>
        <end position="401"/>
    </location>
</feature>
<evidence type="ECO:0000313" key="8">
    <source>
        <dbReference type="EMBL" id="KAA2236796.1"/>
    </source>
</evidence>
<dbReference type="PANTHER" id="PTHR21248">
    <property type="entry name" value="CARDIOLIPIN SYNTHASE"/>
    <property type="match status" value="1"/>
</dbReference>
<dbReference type="Pfam" id="PF13091">
    <property type="entry name" value="PLDc_2"/>
    <property type="match status" value="2"/>
</dbReference>
<dbReference type="GO" id="GO:0032049">
    <property type="term" value="P:cardiolipin biosynthetic process"/>
    <property type="evidence" value="ECO:0007669"/>
    <property type="project" value="UniProtKB-ARBA"/>
</dbReference>
<dbReference type="GO" id="GO:0030572">
    <property type="term" value="F:phosphatidyltransferase activity"/>
    <property type="evidence" value="ECO:0007669"/>
    <property type="project" value="UniProtKB-ARBA"/>
</dbReference>
<feature type="transmembrane region" description="Helical" evidence="6">
    <location>
        <begin position="413"/>
        <end position="432"/>
    </location>
</feature>
<dbReference type="RefSeq" id="WP_149817956.1">
    <property type="nucleotide sequence ID" value="NZ_VUOA01000022.1"/>
</dbReference>
<dbReference type="EMBL" id="VUOA01000022">
    <property type="protein sequence ID" value="KAA2236796.1"/>
    <property type="molecule type" value="Genomic_DNA"/>
</dbReference>
<keyword evidence="9" id="KW-1185">Reference proteome</keyword>
<accession>A0A5B2VDT2</accession>
<reference evidence="8 9" key="1">
    <citation type="submission" date="2019-09" db="EMBL/GenBank/DDBJ databases">
        <title>Salinarimonas rosea gen. nov., sp. nov., a new member of the a-2 subgroup of the Proteobacteria.</title>
        <authorList>
            <person name="Liu J."/>
        </authorList>
    </citation>
    <scope>NUCLEOTIDE SEQUENCE [LARGE SCALE GENOMIC DNA]</scope>
    <source>
        <strain evidence="8 9">BN140002</strain>
    </source>
</reference>
<name>A0A5B2VDT2_9HYPH</name>
<keyword evidence="4" id="KW-0964">Secreted</keyword>
<protein>
    <recommendedName>
        <fullName evidence="3">Phospholipase D</fullName>
    </recommendedName>
    <alternativeName>
        <fullName evidence="5">Choline phosphatase</fullName>
    </alternativeName>
</protein>
<dbReference type="Proteomes" id="UP000323142">
    <property type="component" value="Unassembled WGS sequence"/>
</dbReference>
<evidence type="ECO:0000313" key="9">
    <source>
        <dbReference type="Proteomes" id="UP000323142"/>
    </source>
</evidence>
<dbReference type="CDD" id="cd09110">
    <property type="entry name" value="PLDc_CLS_1"/>
    <property type="match status" value="1"/>
</dbReference>
<evidence type="ECO:0000256" key="5">
    <source>
        <dbReference type="ARBA" id="ARBA00029594"/>
    </source>
</evidence>
<sequence>MLDTVTLSRAVTRIAGRDPRDGNGVRLLRDAAENYPAWLEAIRGARHYVHFENFIVADDRAGRLFADALMERARAGVPVRVLYDWLGCTGRSGAGFWTELIEAGVDVRVFNPLRLSAPLWIRRDHRKVIVVDGTTAFVSGLCVSTDWTGSEDGATAPWRDTGVAIQGPAAADVDAAFAETWALCGEPLPADERPDADFVDPVGSVPVRVVAGRPGELGTYRLDLLMAASARKRLWLTDAYMMPTPAYVRALSEAARDGVDVRLLVPGSSDVPFLQPFVRMGYRPLIDAGVRVFEWNGSMLHAKTAVIDGRWSRVGSTNLNMTSWFTNWEIDVAVEDAGFAAGMEAMYMDDLANATEVVATGRPRERISRQARSGRPVGRAARRFATGAIGLGATVGAALSGSRSLTAMEARSIAPVGLALLALAALVTIFPFLLVSPLVIWLVWTAAALMGRAWRSRLPRRAHERRWWQVAGRRPEPVTVARERERERG</sequence>
<organism evidence="8 9">
    <name type="scientific">Salinarimonas soli</name>
    <dbReference type="NCBI Taxonomy" id="1638099"/>
    <lineage>
        <taxon>Bacteria</taxon>
        <taxon>Pseudomonadati</taxon>
        <taxon>Pseudomonadota</taxon>
        <taxon>Alphaproteobacteria</taxon>
        <taxon>Hyphomicrobiales</taxon>
        <taxon>Salinarimonadaceae</taxon>
        <taxon>Salinarimonas</taxon>
    </lineage>
</organism>
<feature type="transmembrane region" description="Helical" evidence="6">
    <location>
        <begin position="438"/>
        <end position="455"/>
    </location>
</feature>
<dbReference type="CDD" id="cd09159">
    <property type="entry name" value="PLDc_ybhO_like_2"/>
    <property type="match status" value="1"/>
</dbReference>
<evidence type="ECO:0000256" key="2">
    <source>
        <dbReference type="ARBA" id="ARBA00004613"/>
    </source>
</evidence>
<dbReference type="GO" id="GO:0005576">
    <property type="term" value="C:extracellular region"/>
    <property type="evidence" value="ECO:0007669"/>
    <property type="project" value="UniProtKB-SubCell"/>
</dbReference>
<comment type="subcellular location">
    <subcellularLocation>
        <location evidence="2">Secreted</location>
    </subcellularLocation>
</comment>
<comment type="caution">
    <text evidence="8">The sequence shown here is derived from an EMBL/GenBank/DDBJ whole genome shotgun (WGS) entry which is preliminary data.</text>
</comment>
<evidence type="ECO:0000256" key="6">
    <source>
        <dbReference type="SAM" id="Phobius"/>
    </source>
</evidence>
<evidence type="ECO:0000256" key="3">
    <source>
        <dbReference type="ARBA" id="ARBA00018392"/>
    </source>
</evidence>
<dbReference type="OrthoDB" id="9762009at2"/>
<evidence type="ECO:0000256" key="4">
    <source>
        <dbReference type="ARBA" id="ARBA00022525"/>
    </source>
</evidence>
<proteinExistence type="predicted"/>
<dbReference type="PROSITE" id="PS50035">
    <property type="entry name" value="PLD"/>
    <property type="match status" value="1"/>
</dbReference>